<dbReference type="InParanoid" id="Q54PP0"/>
<evidence type="ECO:0000313" key="8">
    <source>
        <dbReference type="EMBL" id="EAL65253.1"/>
    </source>
</evidence>
<dbReference type="SUPFAM" id="SSF51197">
    <property type="entry name" value="Clavaminate synthase-like"/>
    <property type="match status" value="1"/>
</dbReference>
<dbReference type="SMART" id="SM00702">
    <property type="entry name" value="P4Hc"/>
    <property type="match status" value="1"/>
</dbReference>
<dbReference type="RefSeq" id="XP_638614.1">
    <property type="nucleotide sequence ID" value="XM_633522.1"/>
</dbReference>
<comment type="caution">
    <text evidence="8">The sequence shown here is derived from an EMBL/GenBank/DDBJ whole genome shotgun (WGS) entry which is preliminary data.</text>
</comment>
<dbReference type="KEGG" id="ddi:DDB_G0284409"/>
<proteinExistence type="predicted"/>
<dbReference type="InterPro" id="IPR045054">
    <property type="entry name" value="P4HA-like"/>
</dbReference>
<evidence type="ECO:0000313" key="9">
    <source>
        <dbReference type="Proteomes" id="UP000002195"/>
    </source>
</evidence>
<dbReference type="STRING" id="44689.Q54PP0"/>
<dbReference type="InterPro" id="IPR006620">
    <property type="entry name" value="Pro_4_hyd_alph"/>
</dbReference>
<dbReference type="FunCoup" id="Q54PP0">
    <property type="interactions" value="136"/>
</dbReference>
<dbReference type="AlphaFoldDB" id="Q54PP0"/>
<dbReference type="OMA" id="HLRVFPK"/>
<dbReference type="GeneID" id="8624585"/>
<keyword evidence="4" id="KW-0560">Oxidoreductase</keyword>
<evidence type="ECO:0000256" key="5">
    <source>
        <dbReference type="ARBA" id="ARBA00023004"/>
    </source>
</evidence>
<organism evidence="8 9">
    <name type="scientific">Dictyostelium discoideum</name>
    <name type="common">Social amoeba</name>
    <dbReference type="NCBI Taxonomy" id="44689"/>
    <lineage>
        <taxon>Eukaryota</taxon>
        <taxon>Amoebozoa</taxon>
        <taxon>Evosea</taxon>
        <taxon>Eumycetozoa</taxon>
        <taxon>Dictyostelia</taxon>
        <taxon>Dictyosteliales</taxon>
        <taxon>Dictyosteliaceae</taxon>
        <taxon>Dictyostelium</taxon>
    </lineage>
</organism>
<accession>Q54PP0</accession>
<dbReference type="GO" id="GO:0005783">
    <property type="term" value="C:endoplasmic reticulum"/>
    <property type="evidence" value="ECO:0000318"/>
    <property type="project" value="GO_Central"/>
</dbReference>
<dbReference type="SMR" id="Q54PP0"/>
<dbReference type="Pfam" id="PF13640">
    <property type="entry name" value="2OG-FeII_Oxy_3"/>
    <property type="match status" value="1"/>
</dbReference>
<keyword evidence="9" id="KW-1185">Reference proteome</keyword>
<feature type="domain" description="Fe2OG dioxygenase" evidence="7">
    <location>
        <begin position="101"/>
        <end position="197"/>
    </location>
</feature>
<name>Q54PP0_DICDI</name>
<dbReference type="InterPro" id="IPR044862">
    <property type="entry name" value="Pro_4_hyd_alph_FE2OG_OXY"/>
</dbReference>
<dbReference type="PhylomeDB" id="Q54PP0"/>
<dbReference type="Proteomes" id="UP000002195">
    <property type="component" value="Unassembled WGS sequence"/>
</dbReference>
<sequence length="252" mass="30406">MNRELKAVDVLECIPNNKLFAITIDDVFTEEECKEWIDLTEKTGYEPALVNIGYGQQQLMTDIRNNDRCIIDSVEMADKIYQRVKKFIPHTFNQKWEVVSLNERLRFLRYYVGQEFKKHQDGNYKRNNGETSFITLQLYLNNVEEGGSTKFFLKSGQNEIEIIPKPGKVLLFQHNIWHQGSPVTKGVKYVIRTDVILNIKIKKIKNLLQNFTPKHFSFFFFFFFLNFFFFFFFFFFFKIFIWFFFFFLNEKY</sequence>
<gene>
    <name evidence="8" type="ORF">DDB_G0284409</name>
</gene>
<evidence type="ECO:0000256" key="2">
    <source>
        <dbReference type="ARBA" id="ARBA00022723"/>
    </source>
</evidence>
<dbReference type="GO" id="GO:0009617">
    <property type="term" value="P:response to bacterium"/>
    <property type="evidence" value="ECO:0007007"/>
    <property type="project" value="dictyBase"/>
</dbReference>
<dbReference type="GO" id="GO:0004656">
    <property type="term" value="F:procollagen-proline 4-dioxygenase activity"/>
    <property type="evidence" value="ECO:0000318"/>
    <property type="project" value="GO_Central"/>
</dbReference>
<keyword evidence="2" id="KW-0479">Metal-binding</keyword>
<dbReference type="FunFam" id="2.60.120.620:FF:000050">
    <property type="entry name" value="Uncharacterized protein"/>
    <property type="match status" value="1"/>
</dbReference>
<protein>
    <recommendedName>
        <fullName evidence="7">Fe2OG dioxygenase domain-containing protein</fullName>
    </recommendedName>
</protein>
<evidence type="ECO:0000256" key="4">
    <source>
        <dbReference type="ARBA" id="ARBA00023002"/>
    </source>
</evidence>
<dbReference type="Gene3D" id="2.60.120.620">
    <property type="entry name" value="q2cbj1_9rhob like domain"/>
    <property type="match status" value="1"/>
</dbReference>
<evidence type="ECO:0000256" key="3">
    <source>
        <dbReference type="ARBA" id="ARBA00022964"/>
    </source>
</evidence>
<feature type="transmembrane region" description="Helical" evidence="6">
    <location>
        <begin position="218"/>
        <end position="248"/>
    </location>
</feature>
<dbReference type="InterPro" id="IPR005123">
    <property type="entry name" value="Oxoglu/Fe-dep_dioxygenase_dom"/>
</dbReference>
<dbReference type="dictyBase" id="DDB_G0284409">
    <property type="gene designation" value="iliB"/>
</dbReference>
<keyword evidence="6" id="KW-0472">Membrane</keyword>
<dbReference type="PANTHER" id="PTHR10869:SF241">
    <property type="entry name" value="FE2OG DIOXYGENASE DOMAIN-CONTAINING PROTEIN"/>
    <property type="match status" value="1"/>
</dbReference>
<keyword evidence="3" id="KW-0223">Dioxygenase</keyword>
<comment type="cofactor">
    <cofactor evidence="1">
        <name>L-ascorbate</name>
        <dbReference type="ChEBI" id="CHEBI:38290"/>
    </cofactor>
</comment>
<dbReference type="EMBL" id="AAFI02000064">
    <property type="protein sequence ID" value="EAL65253.1"/>
    <property type="molecule type" value="Genomic_DNA"/>
</dbReference>
<keyword evidence="5" id="KW-0408">Iron</keyword>
<evidence type="ECO:0000256" key="6">
    <source>
        <dbReference type="SAM" id="Phobius"/>
    </source>
</evidence>
<dbReference type="PROSITE" id="PS51471">
    <property type="entry name" value="FE2OG_OXY"/>
    <property type="match status" value="1"/>
</dbReference>
<dbReference type="VEuPathDB" id="AmoebaDB:DDB_G0284409"/>
<evidence type="ECO:0000256" key="1">
    <source>
        <dbReference type="ARBA" id="ARBA00001961"/>
    </source>
</evidence>
<dbReference type="PANTHER" id="PTHR10869">
    <property type="entry name" value="PROLYL 4-HYDROXYLASE ALPHA SUBUNIT"/>
    <property type="match status" value="1"/>
</dbReference>
<dbReference type="GO" id="GO:0031418">
    <property type="term" value="F:L-ascorbic acid binding"/>
    <property type="evidence" value="ECO:0007669"/>
    <property type="project" value="InterPro"/>
</dbReference>
<keyword evidence="6" id="KW-1133">Transmembrane helix</keyword>
<evidence type="ECO:0000259" key="7">
    <source>
        <dbReference type="PROSITE" id="PS51471"/>
    </source>
</evidence>
<reference evidence="8 9" key="1">
    <citation type="journal article" date="2005" name="Nature">
        <title>The genome of the social amoeba Dictyostelium discoideum.</title>
        <authorList>
            <consortium name="The Dictyostelium discoideum Sequencing Consortium"/>
            <person name="Eichinger L."/>
            <person name="Pachebat J.A."/>
            <person name="Glockner G."/>
            <person name="Rajandream M.A."/>
            <person name="Sucgang R."/>
            <person name="Berriman M."/>
            <person name="Song J."/>
            <person name="Olsen R."/>
            <person name="Szafranski K."/>
            <person name="Xu Q."/>
            <person name="Tunggal B."/>
            <person name="Kummerfeld S."/>
            <person name="Madera M."/>
            <person name="Konfortov B.A."/>
            <person name="Rivero F."/>
            <person name="Bankier A.T."/>
            <person name="Lehmann R."/>
            <person name="Hamlin N."/>
            <person name="Davies R."/>
            <person name="Gaudet P."/>
            <person name="Fey P."/>
            <person name="Pilcher K."/>
            <person name="Chen G."/>
            <person name="Saunders D."/>
            <person name="Sodergren E."/>
            <person name="Davis P."/>
            <person name="Kerhornou A."/>
            <person name="Nie X."/>
            <person name="Hall N."/>
            <person name="Anjard C."/>
            <person name="Hemphill L."/>
            <person name="Bason N."/>
            <person name="Farbrother P."/>
            <person name="Desany B."/>
            <person name="Just E."/>
            <person name="Morio T."/>
            <person name="Rost R."/>
            <person name="Churcher C."/>
            <person name="Cooper J."/>
            <person name="Haydock S."/>
            <person name="van Driessche N."/>
            <person name="Cronin A."/>
            <person name="Goodhead I."/>
            <person name="Muzny D."/>
            <person name="Mourier T."/>
            <person name="Pain A."/>
            <person name="Lu M."/>
            <person name="Harper D."/>
            <person name="Lindsay R."/>
            <person name="Hauser H."/>
            <person name="James K."/>
            <person name="Quiles M."/>
            <person name="Madan Babu M."/>
            <person name="Saito T."/>
            <person name="Buchrieser C."/>
            <person name="Wardroper A."/>
            <person name="Felder M."/>
            <person name="Thangavelu M."/>
            <person name="Johnson D."/>
            <person name="Knights A."/>
            <person name="Loulseged H."/>
            <person name="Mungall K."/>
            <person name="Oliver K."/>
            <person name="Price C."/>
            <person name="Quail M.A."/>
            <person name="Urushihara H."/>
            <person name="Hernandez J."/>
            <person name="Rabbinowitsch E."/>
            <person name="Steffen D."/>
            <person name="Sanders M."/>
            <person name="Ma J."/>
            <person name="Kohara Y."/>
            <person name="Sharp S."/>
            <person name="Simmonds M."/>
            <person name="Spiegler S."/>
            <person name="Tivey A."/>
            <person name="Sugano S."/>
            <person name="White B."/>
            <person name="Walker D."/>
            <person name="Woodward J."/>
            <person name="Winckler T."/>
            <person name="Tanaka Y."/>
            <person name="Shaulsky G."/>
            <person name="Schleicher M."/>
            <person name="Weinstock G."/>
            <person name="Rosenthal A."/>
            <person name="Cox E.C."/>
            <person name="Chisholm R.L."/>
            <person name="Gibbs R."/>
            <person name="Loomis W.F."/>
            <person name="Platzer M."/>
            <person name="Kay R.R."/>
            <person name="Williams J."/>
            <person name="Dear P.H."/>
            <person name="Noegel A.A."/>
            <person name="Barrell B."/>
            <person name="Kuspa A."/>
        </authorList>
    </citation>
    <scope>NUCLEOTIDE SEQUENCE [LARGE SCALE GENOMIC DNA]</scope>
    <source>
        <strain evidence="8 9">AX4</strain>
    </source>
</reference>
<keyword evidence="6" id="KW-0812">Transmembrane</keyword>
<dbReference type="GO" id="GO:0005506">
    <property type="term" value="F:iron ion binding"/>
    <property type="evidence" value="ECO:0007669"/>
    <property type="project" value="InterPro"/>
</dbReference>